<dbReference type="AlphaFoldDB" id="A0A9Q0IV25"/>
<comment type="caution">
    <text evidence="2">The sequence shown here is derived from an EMBL/GenBank/DDBJ whole genome shotgun (WGS) entry which is preliminary data.</text>
</comment>
<organism evidence="2 3">
    <name type="scientific">Muraenolepis orangiensis</name>
    <name type="common">Patagonian moray cod</name>
    <dbReference type="NCBI Taxonomy" id="630683"/>
    <lineage>
        <taxon>Eukaryota</taxon>
        <taxon>Metazoa</taxon>
        <taxon>Chordata</taxon>
        <taxon>Craniata</taxon>
        <taxon>Vertebrata</taxon>
        <taxon>Euteleostomi</taxon>
        <taxon>Actinopterygii</taxon>
        <taxon>Neopterygii</taxon>
        <taxon>Teleostei</taxon>
        <taxon>Neoteleostei</taxon>
        <taxon>Acanthomorphata</taxon>
        <taxon>Zeiogadaria</taxon>
        <taxon>Gadariae</taxon>
        <taxon>Gadiformes</taxon>
        <taxon>Muraenolepidoidei</taxon>
        <taxon>Muraenolepididae</taxon>
        <taxon>Muraenolepis</taxon>
    </lineage>
</organism>
<feature type="region of interest" description="Disordered" evidence="1">
    <location>
        <begin position="16"/>
        <end position="72"/>
    </location>
</feature>
<evidence type="ECO:0000313" key="2">
    <source>
        <dbReference type="EMBL" id="KAJ3614472.1"/>
    </source>
</evidence>
<dbReference type="Proteomes" id="UP001148018">
    <property type="component" value="Unassembled WGS sequence"/>
</dbReference>
<feature type="compositionally biased region" description="Polar residues" evidence="1">
    <location>
        <begin position="38"/>
        <end position="49"/>
    </location>
</feature>
<name>A0A9Q0IV25_9TELE</name>
<protein>
    <submittedName>
        <fullName evidence="2">Uncharacterized protein</fullName>
    </submittedName>
</protein>
<sequence length="72" mass="7880">MIKSWSYTSLLIQSPADPMAQPSEDPCFAVSVHAGTPDQDSTSHQPWWATSSSSSTIDTNDKVNRPITAFPR</sequence>
<proteinExistence type="predicted"/>
<reference evidence="2" key="1">
    <citation type="submission" date="2022-07" db="EMBL/GenBank/DDBJ databases">
        <title>Chromosome-level genome of Muraenolepis orangiensis.</title>
        <authorList>
            <person name="Kim J."/>
        </authorList>
    </citation>
    <scope>NUCLEOTIDE SEQUENCE</scope>
    <source>
        <strain evidence="2">KU_S4_2022</strain>
        <tissue evidence="2">Muscle</tissue>
    </source>
</reference>
<gene>
    <name evidence="2" type="ORF">NHX12_018044</name>
</gene>
<dbReference type="EMBL" id="JANIIK010000034">
    <property type="protein sequence ID" value="KAJ3614472.1"/>
    <property type="molecule type" value="Genomic_DNA"/>
</dbReference>
<evidence type="ECO:0000256" key="1">
    <source>
        <dbReference type="SAM" id="MobiDB-lite"/>
    </source>
</evidence>
<evidence type="ECO:0000313" key="3">
    <source>
        <dbReference type="Proteomes" id="UP001148018"/>
    </source>
</evidence>
<keyword evidence="3" id="KW-1185">Reference proteome</keyword>
<accession>A0A9Q0IV25</accession>